<dbReference type="EMBL" id="JBHSCR010000005">
    <property type="protein sequence ID" value="MFC4347913.1"/>
    <property type="molecule type" value="Genomic_DNA"/>
</dbReference>
<feature type="domain" description="Peptidase S49" evidence="5">
    <location>
        <begin position="90"/>
        <end position="233"/>
    </location>
</feature>
<keyword evidence="4" id="KW-0720">Serine protease</keyword>
<accession>A0ABV8UAT2</accession>
<dbReference type="Proteomes" id="UP001595776">
    <property type="component" value="Unassembled WGS sequence"/>
</dbReference>
<dbReference type="InterPro" id="IPR002142">
    <property type="entry name" value="Peptidase_S49"/>
</dbReference>
<dbReference type="Gene3D" id="6.20.330.10">
    <property type="match status" value="1"/>
</dbReference>
<evidence type="ECO:0000313" key="6">
    <source>
        <dbReference type="EMBL" id="MFC4347913.1"/>
    </source>
</evidence>
<keyword evidence="3" id="KW-0378">Hydrolase</keyword>
<keyword evidence="2" id="KW-0645">Protease</keyword>
<dbReference type="RefSeq" id="WP_068152087.1">
    <property type="nucleotide sequence ID" value="NZ_JBHSCR010000005.1"/>
</dbReference>
<evidence type="ECO:0000313" key="7">
    <source>
        <dbReference type="Proteomes" id="UP001595776"/>
    </source>
</evidence>
<evidence type="ECO:0000256" key="2">
    <source>
        <dbReference type="ARBA" id="ARBA00022670"/>
    </source>
</evidence>
<dbReference type="SUPFAM" id="SSF52096">
    <property type="entry name" value="ClpP/crotonase"/>
    <property type="match status" value="1"/>
</dbReference>
<gene>
    <name evidence="6" type="ORF">ACFO5Q_08665</name>
</gene>
<evidence type="ECO:0000259" key="5">
    <source>
        <dbReference type="Pfam" id="PF01343"/>
    </source>
</evidence>
<dbReference type="InterPro" id="IPR047272">
    <property type="entry name" value="S49_SppA_C"/>
</dbReference>
<sequence>MANRLSKFVYELRRRLFGDPPPVVAVVRLYGVIAPGQRFKQNLNMASLASTLDHAFSIPGLSAVALQVNSPGGSPVQSALITKRIRDLAREKDVPVLAFAEDVAASGGYMLALAGDEIYANESSIIGSIGVIASGFGFDKAIEKLGIDRRLYTAGDRKAMLDSFSPEKEEDVERLKELQEEVHEHFKSLVRERRGKRLKGLRGRLFSGDVFTGADAVKMGLVDGIGDAREVLRDRFGKKVRLRLIGERKPRLGSILGLGRTVDSFEAGGIGQIEDMPHGLLAAIEERLFWNRFGL</sequence>
<comment type="similarity">
    <text evidence="1">Belongs to the peptidase S49 family.</text>
</comment>
<protein>
    <submittedName>
        <fullName evidence="6">S49 family peptidase</fullName>
    </submittedName>
</protein>
<dbReference type="PANTHER" id="PTHR42987">
    <property type="entry name" value="PEPTIDASE S49"/>
    <property type="match status" value="1"/>
</dbReference>
<keyword evidence="7" id="KW-1185">Reference proteome</keyword>
<dbReference type="PANTHER" id="PTHR42987:SF8">
    <property type="entry name" value="PROTEINASE"/>
    <property type="match status" value="1"/>
</dbReference>
<evidence type="ECO:0000256" key="3">
    <source>
        <dbReference type="ARBA" id="ARBA00022801"/>
    </source>
</evidence>
<dbReference type="InterPro" id="IPR029045">
    <property type="entry name" value="ClpP/crotonase-like_dom_sf"/>
</dbReference>
<organism evidence="6 7">
    <name type="scientific">Kordiimonas lipolytica</name>
    <dbReference type="NCBI Taxonomy" id="1662421"/>
    <lineage>
        <taxon>Bacteria</taxon>
        <taxon>Pseudomonadati</taxon>
        <taxon>Pseudomonadota</taxon>
        <taxon>Alphaproteobacteria</taxon>
        <taxon>Kordiimonadales</taxon>
        <taxon>Kordiimonadaceae</taxon>
        <taxon>Kordiimonas</taxon>
    </lineage>
</organism>
<reference evidence="7" key="1">
    <citation type="journal article" date="2019" name="Int. J. Syst. Evol. Microbiol.">
        <title>The Global Catalogue of Microorganisms (GCM) 10K type strain sequencing project: providing services to taxonomists for standard genome sequencing and annotation.</title>
        <authorList>
            <consortium name="The Broad Institute Genomics Platform"/>
            <consortium name="The Broad Institute Genome Sequencing Center for Infectious Disease"/>
            <person name="Wu L."/>
            <person name="Ma J."/>
        </authorList>
    </citation>
    <scope>NUCLEOTIDE SEQUENCE [LARGE SCALE GENOMIC DNA]</scope>
    <source>
        <strain evidence="7">CGMCC 1.15304</strain>
    </source>
</reference>
<comment type="caution">
    <text evidence="6">The sequence shown here is derived from an EMBL/GenBank/DDBJ whole genome shotgun (WGS) entry which is preliminary data.</text>
</comment>
<name>A0ABV8UAT2_9PROT</name>
<dbReference type="CDD" id="cd07023">
    <property type="entry name" value="S49_Sppa_N_C"/>
    <property type="match status" value="1"/>
</dbReference>
<evidence type="ECO:0000256" key="4">
    <source>
        <dbReference type="ARBA" id="ARBA00022825"/>
    </source>
</evidence>
<dbReference type="Pfam" id="PF01343">
    <property type="entry name" value="Peptidase_S49"/>
    <property type="match status" value="1"/>
</dbReference>
<proteinExistence type="inferred from homology"/>
<dbReference type="Gene3D" id="3.90.226.10">
    <property type="entry name" value="2-enoyl-CoA Hydratase, Chain A, domain 1"/>
    <property type="match status" value="1"/>
</dbReference>
<evidence type="ECO:0000256" key="1">
    <source>
        <dbReference type="ARBA" id="ARBA00008683"/>
    </source>
</evidence>